<organism evidence="1 2">
    <name type="scientific">Prorocentrum cordatum</name>
    <dbReference type="NCBI Taxonomy" id="2364126"/>
    <lineage>
        <taxon>Eukaryota</taxon>
        <taxon>Sar</taxon>
        <taxon>Alveolata</taxon>
        <taxon>Dinophyceae</taxon>
        <taxon>Prorocentrales</taxon>
        <taxon>Prorocentraceae</taxon>
        <taxon>Prorocentrum</taxon>
    </lineage>
</organism>
<protein>
    <recommendedName>
        <fullName evidence="3">RING-type E3 ubiquitin transferase</fullName>
    </recommendedName>
</protein>
<proteinExistence type="predicted"/>
<dbReference type="Proteomes" id="UP001189429">
    <property type="component" value="Unassembled WGS sequence"/>
</dbReference>
<dbReference type="Gene3D" id="2.40.50.140">
    <property type="entry name" value="Nucleic acid-binding proteins"/>
    <property type="match status" value="2"/>
</dbReference>
<sequence length="496" mass="51118">MCRNLSNGYGVAVAQRRACGQTNATGATSTASAFPMAYGDRACTIACAPGHTGWRSRVPPHYGGTQWEDRDGVFISSCRHPRAVLWRATARGGRVPPILVQPAHSVGNHLHNSTGADGNSTGACDLWRDEYGDSIGTYSFPGSNVVYISANTIASIGFYIPFHGLQEKRRDDKRGIGSPACLAAASECQAADPAAQRLLDAVASLMPPGPVGAFAAAGGPDQSLEGVVTDWRGNEGFGYIQFQDGRRARVLRDAVLGAELRTGDAVVGDVAGDASSPGSWVAVNVRVAPSAAVEADLQRSLAAAVGSLMSSGALAGGQTLASLGHAVQGGEDAVVSEWNEAGGYGFLTTGDGRRAFIHRSMLGQLPGQGLAVGSTMRVTVKPDPRNPGKWTVDQVVAQPPGAPQGAAPPMGDTASGTVASWNEDGGYGFLDMEDGRRAYIHRSMFGGAGSLAVGSRLLVSTRPDSRNPGKLCVGEVLAGDIVDSGAGPPAKRARPG</sequence>
<name>A0ABN9QAV8_9DINO</name>
<comment type="caution">
    <text evidence="1">The sequence shown here is derived from an EMBL/GenBank/DDBJ whole genome shotgun (WGS) entry which is preliminary data.</text>
</comment>
<evidence type="ECO:0000313" key="1">
    <source>
        <dbReference type="EMBL" id="CAK0803002.1"/>
    </source>
</evidence>
<dbReference type="InterPro" id="IPR012340">
    <property type="entry name" value="NA-bd_OB-fold"/>
</dbReference>
<reference evidence="1" key="1">
    <citation type="submission" date="2023-10" db="EMBL/GenBank/DDBJ databases">
        <authorList>
            <person name="Chen Y."/>
            <person name="Shah S."/>
            <person name="Dougan E. K."/>
            <person name="Thang M."/>
            <person name="Chan C."/>
        </authorList>
    </citation>
    <scope>NUCLEOTIDE SEQUENCE [LARGE SCALE GENOMIC DNA]</scope>
</reference>
<evidence type="ECO:0008006" key="3">
    <source>
        <dbReference type="Google" id="ProtNLM"/>
    </source>
</evidence>
<dbReference type="EMBL" id="CAUYUJ010002921">
    <property type="protein sequence ID" value="CAK0803002.1"/>
    <property type="molecule type" value="Genomic_DNA"/>
</dbReference>
<evidence type="ECO:0000313" key="2">
    <source>
        <dbReference type="Proteomes" id="UP001189429"/>
    </source>
</evidence>
<accession>A0ABN9QAV8</accession>
<gene>
    <name evidence="1" type="ORF">PCOR1329_LOCUS10326</name>
</gene>
<dbReference type="SUPFAM" id="SSF50249">
    <property type="entry name" value="Nucleic acid-binding proteins"/>
    <property type="match status" value="2"/>
</dbReference>
<keyword evidence="2" id="KW-1185">Reference proteome</keyword>